<reference evidence="2 3" key="1">
    <citation type="submission" date="2019-12" db="EMBL/GenBank/DDBJ databases">
        <title>Halomonas rutogse sp. nov. isolated from two lakes on Tibetan Plateau.</title>
        <authorList>
            <person name="Gao P."/>
        </authorList>
    </citation>
    <scope>NUCLEOTIDE SEQUENCE [LARGE SCALE GENOMIC DNA]</scope>
    <source>
        <strain evidence="2 3">ZH2S</strain>
    </source>
</reference>
<evidence type="ECO:0000313" key="2">
    <source>
        <dbReference type="EMBL" id="MWJ27502.1"/>
    </source>
</evidence>
<proteinExistence type="predicted"/>
<evidence type="ECO:0000256" key="1">
    <source>
        <dbReference type="SAM" id="Phobius"/>
    </source>
</evidence>
<organism evidence="2 3">
    <name type="scientific">Vreelandella zhuhanensis</name>
    <dbReference type="NCBI Taxonomy" id="2684210"/>
    <lineage>
        <taxon>Bacteria</taxon>
        <taxon>Pseudomonadati</taxon>
        <taxon>Pseudomonadota</taxon>
        <taxon>Gammaproteobacteria</taxon>
        <taxon>Oceanospirillales</taxon>
        <taxon>Halomonadaceae</taxon>
        <taxon>Vreelandella</taxon>
    </lineage>
</organism>
<keyword evidence="3" id="KW-1185">Reference proteome</keyword>
<dbReference type="RefSeq" id="WP_160417725.1">
    <property type="nucleotide sequence ID" value="NZ_WTKP01000003.1"/>
</dbReference>
<name>A0A7X3GZ14_9GAMM</name>
<protein>
    <submittedName>
        <fullName evidence="2">Uncharacterized protein</fullName>
    </submittedName>
</protein>
<keyword evidence="1" id="KW-0812">Transmembrane</keyword>
<sequence length="986" mass="109307">MSELSTPVRHRLSRRIVLWAGGIGLILVALGVAWLAASHWLLNSQWLAQRLSQAEGVEISWESGTSRHPGRWELTGLYLARDDSRLALSLAAEQATIELSLLAMLRGELHITSLNAQGIRRLTLNEYRLEGDGNLQLEDTRLTPDYLEIPVLALSLQEARIDRGSSNLSRDIALNADLSLERVTPSQAGPKILSALSGRLDIQAYADAWDVFNPYLQALPWLSLSGHGRLQGELSLSKGVLQAGSRLRLDSPRLRVEVDELRLNEVDDTADSARRWSIPRQMSLTHYAQGQGNVTLEVPHETPDSLSFAARWNDVMLSDGEPYAEHTHLTLLTQLPNQPLNQLEAPTHAQATLKGDITRLDMLDRYLAPTLDGQGFELRGYGSLDASVSIVEARPSQAELRVESPRLEARALGFAARGRGLLNAVLQESRQLSADITLNEAELDHHGRRLLTDADLDLHLESPLDADTALAQAEGSVEWKAALLPDIAVLQYYLAPYLPSPSPLVLAEGSAQSDGRLSVTREGVQGKATLTGRELRTRFRDHSLTSEMRLDLTLNQATLDATQLDISGSRLSWQADSEADTERLESLVVLRKGHFQRNEDSPSGQVVAEGMVQHLGFLNTFLPDAHGLAVDGNGQLRLQLDFEGNRPLPGSRLRINADNLYVGFLDHQARGRGELTAQIDPDDHAQLSLVLPRFELRRTDDPRPHLEGRHFALVTQTRQLSQLLNTPDPRDFVTQISLPITQVPDLRRYNAYLPEEAGITFLGGQASLSSEMTLKGLKAEGNLELQAFGAELSLLDQHLRGDLTLAIILSEGDLKARRFQADGSRLRLDNVQRLSTERQGAGDPQGDAGWWVQLDLQQARLHWAQPLTLESQLQLSMRDSGLLARLFLQRARDNPWLGRLLNVRNIEGTAQLDLDENQVELRDIQLHGGENLSLLADLMLSDSTASGALYARLGVLALGVGLKENSPELHLISPRRWFNDWRERQP</sequence>
<dbReference type="Proteomes" id="UP000437638">
    <property type="component" value="Unassembled WGS sequence"/>
</dbReference>
<accession>A0A7X3GZ14</accession>
<keyword evidence="1" id="KW-0472">Membrane</keyword>
<keyword evidence="1" id="KW-1133">Transmembrane helix</keyword>
<gene>
    <name evidence="2" type="ORF">GPM19_04645</name>
</gene>
<dbReference type="AlphaFoldDB" id="A0A7X3GZ14"/>
<comment type="caution">
    <text evidence="2">The sequence shown here is derived from an EMBL/GenBank/DDBJ whole genome shotgun (WGS) entry which is preliminary data.</text>
</comment>
<feature type="transmembrane region" description="Helical" evidence="1">
    <location>
        <begin position="16"/>
        <end position="42"/>
    </location>
</feature>
<dbReference type="EMBL" id="WTKP01000003">
    <property type="protein sequence ID" value="MWJ27502.1"/>
    <property type="molecule type" value="Genomic_DNA"/>
</dbReference>
<evidence type="ECO:0000313" key="3">
    <source>
        <dbReference type="Proteomes" id="UP000437638"/>
    </source>
</evidence>